<keyword evidence="1" id="KW-0732">Signal</keyword>
<evidence type="ECO:0000256" key="1">
    <source>
        <dbReference type="SAM" id="SignalP"/>
    </source>
</evidence>
<dbReference type="Pfam" id="PF22974">
    <property type="entry name" value="DUF7029"/>
    <property type="match status" value="1"/>
</dbReference>
<name>A0AAJ0DH03_9PEZI</name>
<evidence type="ECO:0000259" key="2">
    <source>
        <dbReference type="Pfam" id="PF22974"/>
    </source>
</evidence>
<sequence>MALQRTLLVLLAAISQIGLSTASPFAYPSRVTHQGSPKHQRNFNKYHPIDPSSLSDYEGRDITANAGVGDSGNPHANLTAYTADGQNVRVLSLERFQNVLENAKCTKTSVEFTFLSEVNFDRVQKEWGWINDAEDHYLVLVTENARCNIPDGD</sequence>
<dbReference type="AlphaFoldDB" id="A0AAJ0DH03"/>
<gene>
    <name evidence="3" type="ORF">LTR09_008645</name>
</gene>
<reference evidence="3" key="1">
    <citation type="submission" date="2023-04" db="EMBL/GenBank/DDBJ databases">
        <title>Black Yeasts Isolated from many extreme environments.</title>
        <authorList>
            <person name="Coleine C."/>
            <person name="Stajich J.E."/>
            <person name="Selbmann L."/>
        </authorList>
    </citation>
    <scope>NUCLEOTIDE SEQUENCE</scope>
    <source>
        <strain evidence="3">CCFEE 5312</strain>
    </source>
</reference>
<accession>A0AAJ0DH03</accession>
<keyword evidence="4" id="KW-1185">Reference proteome</keyword>
<organism evidence="3 4">
    <name type="scientific">Extremus antarcticus</name>
    <dbReference type="NCBI Taxonomy" id="702011"/>
    <lineage>
        <taxon>Eukaryota</taxon>
        <taxon>Fungi</taxon>
        <taxon>Dikarya</taxon>
        <taxon>Ascomycota</taxon>
        <taxon>Pezizomycotina</taxon>
        <taxon>Dothideomycetes</taxon>
        <taxon>Dothideomycetidae</taxon>
        <taxon>Mycosphaerellales</taxon>
        <taxon>Extremaceae</taxon>
        <taxon>Extremus</taxon>
    </lineage>
</organism>
<feature type="chain" id="PRO_5042459920" description="DUF7029 domain-containing protein" evidence="1">
    <location>
        <begin position="23"/>
        <end position="153"/>
    </location>
</feature>
<feature type="signal peptide" evidence="1">
    <location>
        <begin position="1"/>
        <end position="22"/>
    </location>
</feature>
<protein>
    <recommendedName>
        <fullName evidence="2">DUF7029 domain-containing protein</fullName>
    </recommendedName>
</protein>
<dbReference type="EMBL" id="JAWDJX010000035">
    <property type="protein sequence ID" value="KAK3049990.1"/>
    <property type="molecule type" value="Genomic_DNA"/>
</dbReference>
<feature type="domain" description="DUF7029" evidence="2">
    <location>
        <begin position="86"/>
        <end position="150"/>
    </location>
</feature>
<dbReference type="InterPro" id="IPR054293">
    <property type="entry name" value="DUF7029"/>
</dbReference>
<proteinExistence type="predicted"/>
<evidence type="ECO:0000313" key="3">
    <source>
        <dbReference type="EMBL" id="KAK3049990.1"/>
    </source>
</evidence>
<comment type="caution">
    <text evidence="3">The sequence shown here is derived from an EMBL/GenBank/DDBJ whole genome shotgun (WGS) entry which is preliminary data.</text>
</comment>
<dbReference type="Proteomes" id="UP001271007">
    <property type="component" value="Unassembled WGS sequence"/>
</dbReference>
<evidence type="ECO:0000313" key="4">
    <source>
        <dbReference type="Proteomes" id="UP001271007"/>
    </source>
</evidence>